<dbReference type="Proteomes" id="UP000653411">
    <property type="component" value="Unassembled WGS sequence"/>
</dbReference>
<proteinExistence type="predicted"/>
<comment type="caution">
    <text evidence="1">The sequence shown here is derived from an EMBL/GenBank/DDBJ whole genome shotgun (WGS) entry which is preliminary data.</text>
</comment>
<reference evidence="1" key="1">
    <citation type="journal article" date="2014" name="Int. J. Syst. Evol. Microbiol.">
        <title>Complete genome sequence of Corynebacterium casei LMG S-19264T (=DSM 44701T), isolated from a smear-ripened cheese.</title>
        <authorList>
            <consortium name="US DOE Joint Genome Institute (JGI-PGF)"/>
            <person name="Walter F."/>
            <person name="Albersmeier A."/>
            <person name="Kalinowski J."/>
            <person name="Ruckert C."/>
        </authorList>
    </citation>
    <scope>NUCLEOTIDE SEQUENCE</scope>
    <source>
        <strain evidence="1">CGMCC 4.7110</strain>
    </source>
</reference>
<keyword evidence="2" id="KW-1185">Reference proteome</keyword>
<name>A0A917XDH8_9ACTN</name>
<evidence type="ECO:0000313" key="2">
    <source>
        <dbReference type="Proteomes" id="UP000653411"/>
    </source>
</evidence>
<accession>A0A917XDH8</accession>
<evidence type="ECO:0008006" key="3">
    <source>
        <dbReference type="Google" id="ProtNLM"/>
    </source>
</evidence>
<organism evidence="1 2">
    <name type="scientific">Streptomyces fuscichromogenes</name>
    <dbReference type="NCBI Taxonomy" id="1324013"/>
    <lineage>
        <taxon>Bacteria</taxon>
        <taxon>Bacillati</taxon>
        <taxon>Actinomycetota</taxon>
        <taxon>Actinomycetes</taxon>
        <taxon>Kitasatosporales</taxon>
        <taxon>Streptomycetaceae</taxon>
        <taxon>Streptomyces</taxon>
    </lineage>
</organism>
<reference evidence="1" key="2">
    <citation type="submission" date="2020-09" db="EMBL/GenBank/DDBJ databases">
        <authorList>
            <person name="Sun Q."/>
            <person name="Zhou Y."/>
        </authorList>
    </citation>
    <scope>NUCLEOTIDE SEQUENCE</scope>
    <source>
        <strain evidence="1">CGMCC 4.7110</strain>
    </source>
</reference>
<sequence length="110" mass="12244">MDRGTPCWSRKVGKAVGGRGEGHLLTCAAGAPAAHGHLSHIRLAAMESFFSLLQRNVVDRRGWTTREELRIAIVTWIERTYHRRRRQAALGRPTPVEFETVMTAPALQAA</sequence>
<evidence type="ECO:0000313" key="1">
    <source>
        <dbReference type="EMBL" id="GGN12215.1"/>
    </source>
</evidence>
<dbReference type="AlphaFoldDB" id="A0A917XDH8"/>
<dbReference type="GO" id="GO:0015074">
    <property type="term" value="P:DNA integration"/>
    <property type="evidence" value="ECO:0007669"/>
    <property type="project" value="InterPro"/>
</dbReference>
<gene>
    <name evidence="1" type="ORF">GCM10011578_038910</name>
</gene>
<protein>
    <recommendedName>
        <fullName evidence="3">Transposase</fullName>
    </recommendedName>
</protein>
<dbReference type="EMBL" id="BMML01000008">
    <property type="protein sequence ID" value="GGN12215.1"/>
    <property type="molecule type" value="Genomic_DNA"/>
</dbReference>